<feature type="region of interest" description="Disordered" evidence="3">
    <location>
        <begin position="102"/>
        <end position="122"/>
    </location>
</feature>
<evidence type="ECO:0000256" key="3">
    <source>
        <dbReference type="SAM" id="MobiDB-lite"/>
    </source>
</evidence>
<dbReference type="InterPro" id="IPR036856">
    <property type="entry name" value="Ald_Oxase/Xan_DH_a/b_sf"/>
</dbReference>
<dbReference type="InterPro" id="IPR016208">
    <property type="entry name" value="Ald_Oxase/xanthine_DH-like"/>
</dbReference>
<dbReference type="PANTHER" id="PTHR11908">
    <property type="entry name" value="XANTHINE DEHYDROGENASE"/>
    <property type="match status" value="1"/>
</dbReference>
<dbReference type="SUPFAM" id="SSF54665">
    <property type="entry name" value="CO dehydrogenase molybdoprotein N-domain-like"/>
    <property type="match status" value="1"/>
</dbReference>
<sequence length="777" mass="83386">MTQHSPASPESAHGGVLGSVPDKDAEVRIPAGARIGEPHPRVDGYAKVTGQARYPADEPVSNAAYAFLLTSDIARGRIVRMHLQSALAMEGVLDILTHENAGHEARPPTPQSGGGSTTTLESDRVWHDGQIIGVIVAETYEIARDAAHRVRVDYEEEPPSATFDTPGSESVRREPGEHRDYEVGDADGAFAGAEVKLDAWYETPTQHHNPIELFTTTCAWDHDALTIWEPSQFVQGLRHNVAHQLGMSPERVRVISRYVGGAFGSKGSATARSAWIAVAARRVGRPVKLVPTRGQGYTIATYRAETRHHVRLGASRNGALTALCHEGWEVTSRPSDYNVSGTETTARVYACPNILTRVNVVHADRNTPGFMRAPPDTPYMFALECAMDELALALGMDPIELRRVNDTPRDPANGLPYSSRSLMQCFDEGAREFGWQARNPRPRSHRDGDWLVGWGCATAAYPSNIAATAARVTLAPDRARAQLAAHDIGTGAYTVVAQTVAQAFGLPLERVQVEMGDSSLPPASLAAGSSHTATIVHAVAKACDRALGQLRGAAVAAGGPLAGHDPHALRIENGCLIGLDGTRTSFADALAHAGMGAIEAYAENVPDGLPKAAMQTLYQGKPPILRGHSREDVTAYAFGAQFAEVRVHRLTGEIRAPRLLGAFAAGTIVNPLTAHSQYMGGMIWGLGCALLEKTEIDIRHARYVNDNISEYLVAANADVTDVRVLLVPEHDTAVNPMGIKGIGEIGIVGMNAAIANAVHHATGRRIRRLPIRLEDML</sequence>
<evidence type="ECO:0000313" key="5">
    <source>
        <dbReference type="EMBL" id="ARP88246.1"/>
    </source>
</evidence>
<feature type="domain" description="Aldehyde oxidase/xanthine dehydrogenase a/b hammerhead" evidence="4">
    <location>
        <begin position="49"/>
        <end position="158"/>
    </location>
</feature>
<dbReference type="InterPro" id="IPR008274">
    <property type="entry name" value="AldOxase/xan_DH_MoCoBD1"/>
</dbReference>
<keyword evidence="1" id="KW-0500">Molybdenum</keyword>
<dbReference type="RefSeq" id="WP_086073341.1">
    <property type="nucleotide sequence ID" value="NZ_CP021109.1"/>
</dbReference>
<evidence type="ECO:0000256" key="1">
    <source>
        <dbReference type="ARBA" id="ARBA00022505"/>
    </source>
</evidence>
<dbReference type="GO" id="GO:0016491">
    <property type="term" value="F:oxidoreductase activity"/>
    <property type="evidence" value="ECO:0007669"/>
    <property type="project" value="UniProtKB-KW"/>
</dbReference>
<feature type="region of interest" description="Disordered" evidence="3">
    <location>
        <begin position="154"/>
        <end position="182"/>
    </location>
</feature>
<dbReference type="SMART" id="SM01008">
    <property type="entry name" value="Ald_Xan_dh_C"/>
    <property type="match status" value="1"/>
</dbReference>
<evidence type="ECO:0000259" key="4">
    <source>
        <dbReference type="SMART" id="SM01008"/>
    </source>
</evidence>
<keyword evidence="6" id="KW-1185">Reference proteome</keyword>
<dbReference type="Gene3D" id="3.30.365.10">
    <property type="entry name" value="Aldehyde oxidase/xanthine dehydrogenase, molybdopterin binding domain"/>
    <property type="match status" value="4"/>
</dbReference>
<dbReference type="InterPro" id="IPR037165">
    <property type="entry name" value="AldOxase/xan_DH_Mopterin-bd_sf"/>
</dbReference>
<accession>A0A1W6Z4M6</accession>
<dbReference type="PANTHER" id="PTHR11908:SF132">
    <property type="entry name" value="ALDEHYDE OXIDASE 1-RELATED"/>
    <property type="match status" value="1"/>
</dbReference>
<feature type="compositionally biased region" description="Basic and acidic residues" evidence="3">
    <location>
        <begin position="170"/>
        <end position="182"/>
    </location>
</feature>
<dbReference type="AlphaFoldDB" id="A0A1W6Z4M6"/>
<dbReference type="Proteomes" id="UP000194139">
    <property type="component" value="Chromosome"/>
</dbReference>
<name>A0A1W6Z4M6_9BORD</name>
<dbReference type="Pfam" id="PF20256">
    <property type="entry name" value="MoCoBD_2"/>
    <property type="match status" value="1"/>
</dbReference>
<dbReference type="Pfam" id="PF02738">
    <property type="entry name" value="MoCoBD_1"/>
    <property type="match status" value="1"/>
</dbReference>
<organism evidence="5 6">
    <name type="scientific">Bordetella genomosp. 9</name>
    <dbReference type="NCBI Taxonomy" id="1416803"/>
    <lineage>
        <taxon>Bacteria</taxon>
        <taxon>Pseudomonadati</taxon>
        <taxon>Pseudomonadota</taxon>
        <taxon>Betaproteobacteria</taxon>
        <taxon>Burkholderiales</taxon>
        <taxon>Alcaligenaceae</taxon>
        <taxon>Bordetella</taxon>
    </lineage>
</organism>
<dbReference type="GO" id="GO:0005506">
    <property type="term" value="F:iron ion binding"/>
    <property type="evidence" value="ECO:0007669"/>
    <property type="project" value="InterPro"/>
</dbReference>
<gene>
    <name evidence="5" type="ORF">CAL13_20045</name>
</gene>
<evidence type="ECO:0000313" key="6">
    <source>
        <dbReference type="Proteomes" id="UP000194139"/>
    </source>
</evidence>
<dbReference type="Pfam" id="PF01315">
    <property type="entry name" value="Ald_Xan_dh_C"/>
    <property type="match status" value="1"/>
</dbReference>
<keyword evidence="2" id="KW-0560">Oxidoreductase</keyword>
<dbReference type="SUPFAM" id="SSF56003">
    <property type="entry name" value="Molybdenum cofactor-binding domain"/>
    <property type="match status" value="1"/>
</dbReference>
<dbReference type="InterPro" id="IPR000674">
    <property type="entry name" value="Ald_Oxase/Xan_DH_a/b"/>
</dbReference>
<protein>
    <submittedName>
        <fullName evidence="5">Xanthine dehydrogenase</fullName>
    </submittedName>
</protein>
<dbReference type="Gene3D" id="3.90.1170.50">
    <property type="entry name" value="Aldehyde oxidase/xanthine dehydrogenase, a/b hammerhead"/>
    <property type="match status" value="1"/>
</dbReference>
<feature type="region of interest" description="Disordered" evidence="3">
    <location>
        <begin position="1"/>
        <end position="22"/>
    </location>
</feature>
<reference evidence="5 6" key="1">
    <citation type="submission" date="2017-05" db="EMBL/GenBank/DDBJ databases">
        <title>Complete and WGS of Bordetella genogroups.</title>
        <authorList>
            <person name="Spilker T."/>
            <person name="LiPuma J."/>
        </authorList>
    </citation>
    <scope>NUCLEOTIDE SEQUENCE [LARGE SCALE GENOMIC DNA]</scope>
    <source>
        <strain evidence="5 6">AU17164</strain>
    </source>
</reference>
<dbReference type="InterPro" id="IPR046867">
    <property type="entry name" value="AldOxase/xan_DH_MoCoBD2"/>
</dbReference>
<evidence type="ECO:0000256" key="2">
    <source>
        <dbReference type="ARBA" id="ARBA00023002"/>
    </source>
</evidence>
<proteinExistence type="predicted"/>
<dbReference type="EMBL" id="CP021109">
    <property type="protein sequence ID" value="ARP88246.1"/>
    <property type="molecule type" value="Genomic_DNA"/>
</dbReference>